<dbReference type="STRING" id="1798709.A2538_02615"/>
<dbReference type="EMBL" id="MFRE01000022">
    <property type="protein sequence ID" value="OGH93749.1"/>
    <property type="molecule type" value="Genomic_DNA"/>
</dbReference>
<feature type="compositionally biased region" description="Basic and acidic residues" evidence="1">
    <location>
        <begin position="15"/>
        <end position="29"/>
    </location>
</feature>
<dbReference type="AlphaFoldDB" id="A0A1F6PC69"/>
<name>A0A1F6PC69_9BACT</name>
<sequence>MATGIGFENNAHAEGQVDGKNVGKKEKPDLTSPEVIGGQEQKETKKDYEKIIADILRETFFWVNNPEYSGAETIDGAEKINQRIQQLLKSKNPSIYIFGENHQNDFCEDFFLDILEADPGAKTVVEEALDHPDEKEHEVGLLSTTFFGREGYEEKLKELLSRRNIARVILQHPFNPAKEADSKILPFIKEGRVHILVGGAHSMLAPGEQDTKTQTSQLHLDSDDVLLKTPQQDYFFDLYKKYGAVAIKYINIYNLARECNIRILDQILPALKTGEITVEKAVQFLERQIGRYTDQLSSTDPRLVWQDEGNSGFGILTSKIEELNFDILESSNLEALFNYPPFRDLFMSGDTSFAMILNGVRVSSGDVVVDFVVYDIGNKRMVVTYNRKNPKDGVLEVDKIVNFDLTNENGKWKYKLVD</sequence>
<gene>
    <name evidence="2" type="ORF">A2538_02615</name>
</gene>
<comment type="caution">
    <text evidence="2">The sequence shown here is derived from an EMBL/GenBank/DDBJ whole genome shotgun (WGS) entry which is preliminary data.</text>
</comment>
<evidence type="ECO:0000313" key="2">
    <source>
        <dbReference type="EMBL" id="OGH93749.1"/>
    </source>
</evidence>
<evidence type="ECO:0000313" key="3">
    <source>
        <dbReference type="Proteomes" id="UP000178254"/>
    </source>
</evidence>
<organism evidence="2 3">
    <name type="scientific">Candidatus Magasanikbacteria bacterium RIFOXYD2_FULL_41_14</name>
    <dbReference type="NCBI Taxonomy" id="1798709"/>
    <lineage>
        <taxon>Bacteria</taxon>
        <taxon>Candidatus Magasanikiibacteriota</taxon>
    </lineage>
</organism>
<evidence type="ECO:0000256" key="1">
    <source>
        <dbReference type="SAM" id="MobiDB-lite"/>
    </source>
</evidence>
<proteinExistence type="predicted"/>
<feature type="region of interest" description="Disordered" evidence="1">
    <location>
        <begin position="1"/>
        <end position="43"/>
    </location>
</feature>
<accession>A0A1F6PC69</accession>
<protein>
    <submittedName>
        <fullName evidence="2">Uncharacterized protein</fullName>
    </submittedName>
</protein>
<reference evidence="2 3" key="1">
    <citation type="journal article" date="2016" name="Nat. Commun.">
        <title>Thousands of microbial genomes shed light on interconnected biogeochemical processes in an aquifer system.</title>
        <authorList>
            <person name="Anantharaman K."/>
            <person name="Brown C.T."/>
            <person name="Hug L.A."/>
            <person name="Sharon I."/>
            <person name="Castelle C.J."/>
            <person name="Probst A.J."/>
            <person name="Thomas B.C."/>
            <person name="Singh A."/>
            <person name="Wilkins M.J."/>
            <person name="Karaoz U."/>
            <person name="Brodie E.L."/>
            <person name="Williams K.H."/>
            <person name="Hubbard S.S."/>
            <person name="Banfield J.F."/>
        </authorList>
    </citation>
    <scope>NUCLEOTIDE SEQUENCE [LARGE SCALE GENOMIC DNA]</scope>
</reference>
<dbReference type="Proteomes" id="UP000178254">
    <property type="component" value="Unassembled WGS sequence"/>
</dbReference>